<proteinExistence type="predicted"/>
<dbReference type="KEGG" id="api:100574946"/>
<reference evidence="8" key="1">
    <citation type="submission" date="2010-06" db="EMBL/GenBank/DDBJ databases">
        <authorList>
            <person name="Jiang H."/>
            <person name="Abraham K."/>
            <person name="Ali S."/>
            <person name="Alsbrooks S.L."/>
            <person name="Anim B.N."/>
            <person name="Anosike U.S."/>
            <person name="Attaway T."/>
            <person name="Bandaranaike D.P."/>
            <person name="Battles P.K."/>
            <person name="Bell S.N."/>
            <person name="Bell A.V."/>
            <person name="Beltran B."/>
            <person name="Bickham C."/>
            <person name="Bustamante Y."/>
            <person name="Caleb T."/>
            <person name="Canada A."/>
            <person name="Cardenas V."/>
            <person name="Carter K."/>
            <person name="Chacko J."/>
            <person name="Chandrabose M.N."/>
            <person name="Chavez D."/>
            <person name="Chavez A."/>
            <person name="Chen L."/>
            <person name="Chu H.-S."/>
            <person name="Claassen K.J."/>
            <person name="Cockrell R."/>
            <person name="Collins M."/>
            <person name="Cooper J.A."/>
            <person name="Cree A."/>
            <person name="Curry S.M."/>
            <person name="Da Y."/>
            <person name="Dao M.D."/>
            <person name="Das B."/>
            <person name="Davila M.-L."/>
            <person name="Davy-Carroll L."/>
            <person name="Denson S."/>
            <person name="Dinh H."/>
            <person name="Ebong V.E."/>
            <person name="Edwards J.R."/>
            <person name="Egan A."/>
            <person name="El-Daye J."/>
            <person name="Escobedo L."/>
            <person name="Fernandez S."/>
            <person name="Fernando P.R."/>
            <person name="Flagg N."/>
            <person name="Forbes L.D."/>
            <person name="Fowler R.G."/>
            <person name="Fu Q."/>
            <person name="Gabisi R.A."/>
            <person name="Ganer J."/>
            <person name="Garbino Pronczuk A."/>
            <person name="Garcia R.M."/>
            <person name="Garner T."/>
            <person name="Garrett T.E."/>
            <person name="Gonzalez D.A."/>
            <person name="Hamid H."/>
            <person name="Hawkins E.S."/>
            <person name="Hirani K."/>
            <person name="Hogues M.E."/>
            <person name="Hollins B."/>
            <person name="Hsiao C.-H."/>
            <person name="Jabil R."/>
            <person name="James M.L."/>
            <person name="Jhangiani S.N."/>
            <person name="Johnson B."/>
            <person name="Johnson Q."/>
            <person name="Joshi V."/>
            <person name="Kalu J.B."/>
            <person name="Kam C."/>
            <person name="Kashfia A."/>
            <person name="Keebler J."/>
            <person name="Kisamo H."/>
            <person name="Kovar C.L."/>
            <person name="Lago L.A."/>
            <person name="Lai C.-Y."/>
            <person name="Laidlaw J."/>
            <person name="Lara F."/>
            <person name="Le T.-K."/>
            <person name="Lee S.L."/>
            <person name="Legall F.H."/>
            <person name="Lemon S.J."/>
            <person name="Lewis L.R."/>
            <person name="Li B."/>
            <person name="Liu Y."/>
            <person name="Liu Y.-S."/>
            <person name="Lopez J."/>
            <person name="Lozado R.J."/>
            <person name="Lu J."/>
            <person name="Madu R.C."/>
            <person name="Maheshwari M."/>
            <person name="Maheshwari R."/>
            <person name="Malloy K."/>
            <person name="Martinez E."/>
            <person name="Mathew T."/>
            <person name="Mercado I.C."/>
            <person name="Mercado C."/>
            <person name="Meyer B."/>
            <person name="Montgomery K."/>
            <person name="Morgan M.B."/>
            <person name="Munidasa M."/>
            <person name="Nazareth L.V."/>
            <person name="Nelson J."/>
            <person name="Ng B.M."/>
            <person name="Nguyen N.B."/>
            <person name="Nguyen P.Q."/>
            <person name="Nguyen T."/>
            <person name="Obregon M."/>
            <person name="Okwuonu G.O."/>
            <person name="Onwere C.G."/>
            <person name="Orozco G."/>
            <person name="Parra A."/>
            <person name="Patel S."/>
            <person name="Patil S."/>
            <person name="Perez A."/>
            <person name="Perez Y."/>
            <person name="Pham C."/>
            <person name="Primus E.L."/>
            <person name="Pu L.-L."/>
            <person name="Puazo M."/>
            <person name="Qin X."/>
            <person name="Quiroz J.B."/>
            <person name="Reese J."/>
            <person name="Richards S."/>
            <person name="Rives C.M."/>
            <person name="Robberts R."/>
            <person name="Ruiz S.J."/>
            <person name="Ruiz M.J."/>
            <person name="Santibanez J."/>
            <person name="Schneider B.W."/>
            <person name="Sisson I."/>
            <person name="Smith M."/>
            <person name="Sodergren E."/>
            <person name="Song X.-Z."/>
            <person name="Song B.B."/>
            <person name="Summersgill H."/>
            <person name="Thelus R."/>
            <person name="Thornton R.D."/>
            <person name="Trejos Z.Y."/>
            <person name="Usmani K."/>
            <person name="Vattathil S."/>
            <person name="Villasana D."/>
            <person name="Walker D.L."/>
            <person name="Wang S."/>
            <person name="Wang K."/>
            <person name="White C.S."/>
            <person name="Williams A.C."/>
            <person name="Williamson J."/>
            <person name="Wilson K."/>
            <person name="Woghiren I.O."/>
            <person name="Woodworth J.R."/>
            <person name="Worley K.C."/>
            <person name="Wright R.A."/>
            <person name="Wu W."/>
            <person name="Young L."/>
            <person name="Zhang L."/>
            <person name="Zhang J."/>
            <person name="Zhu Y."/>
            <person name="Muzny D.M."/>
            <person name="Weinstock G."/>
            <person name="Gibbs R.A."/>
        </authorList>
    </citation>
    <scope>NUCLEOTIDE SEQUENCE [LARGE SCALE GENOMIC DNA]</scope>
    <source>
        <strain evidence="8">LSR1</strain>
    </source>
</reference>
<protein>
    <recommendedName>
        <fullName evidence="6">HMG box domain-containing protein</fullName>
    </recommendedName>
</protein>
<dbReference type="Proteomes" id="UP000007819">
    <property type="component" value="Chromosome A1"/>
</dbReference>
<dbReference type="InterPro" id="IPR051965">
    <property type="entry name" value="ChromReg_NeuronalGeneExpr"/>
</dbReference>
<dbReference type="Gene3D" id="1.10.30.10">
    <property type="entry name" value="High mobility group box domain"/>
    <property type="match status" value="1"/>
</dbReference>
<keyword evidence="2 3" id="KW-0539">Nucleus</keyword>
<evidence type="ECO:0000256" key="3">
    <source>
        <dbReference type="PROSITE-ProRule" id="PRU00267"/>
    </source>
</evidence>
<dbReference type="PANTHER" id="PTHR46040">
    <property type="entry name" value="HIGH MOBILITY GROUP PROTEIN 2"/>
    <property type="match status" value="1"/>
</dbReference>
<evidence type="ECO:0000259" key="6">
    <source>
        <dbReference type="PROSITE" id="PS50118"/>
    </source>
</evidence>
<feature type="domain" description="HMG box" evidence="6">
    <location>
        <begin position="61"/>
        <end position="129"/>
    </location>
</feature>
<evidence type="ECO:0000256" key="5">
    <source>
        <dbReference type="SAM" id="MobiDB-lite"/>
    </source>
</evidence>
<dbReference type="InterPro" id="IPR009071">
    <property type="entry name" value="HMG_box_dom"/>
</dbReference>
<dbReference type="CDD" id="cd21980">
    <property type="entry name" value="HMG-box_HMG20"/>
    <property type="match status" value="1"/>
</dbReference>
<dbReference type="SUPFAM" id="SSF47095">
    <property type="entry name" value="HMG-box"/>
    <property type="match status" value="1"/>
</dbReference>
<dbReference type="GeneID" id="100574946"/>
<reference evidence="7" key="2">
    <citation type="submission" date="2022-06" db="UniProtKB">
        <authorList>
            <consortium name="EnsemblMetazoa"/>
        </authorList>
    </citation>
    <scope>IDENTIFICATION</scope>
</reference>
<dbReference type="Pfam" id="PF00505">
    <property type="entry name" value="HMG_box"/>
    <property type="match status" value="1"/>
</dbReference>
<dbReference type="OrthoDB" id="3213154at2759"/>
<evidence type="ECO:0000313" key="7">
    <source>
        <dbReference type="EnsemblMetazoa" id="XP_029343340.1"/>
    </source>
</evidence>
<keyword evidence="8" id="KW-1185">Reference proteome</keyword>
<accession>A0A8R2NMY9</accession>
<evidence type="ECO:0000256" key="1">
    <source>
        <dbReference type="ARBA" id="ARBA00023125"/>
    </source>
</evidence>
<keyword evidence="4" id="KW-0175">Coiled coil</keyword>
<feature type="DNA-binding region" description="HMG box" evidence="3">
    <location>
        <begin position="61"/>
        <end position="129"/>
    </location>
</feature>
<dbReference type="AlphaFoldDB" id="A0A8R2NMY9"/>
<evidence type="ECO:0000256" key="4">
    <source>
        <dbReference type="SAM" id="Coils"/>
    </source>
</evidence>
<evidence type="ECO:0000313" key="8">
    <source>
        <dbReference type="Proteomes" id="UP000007819"/>
    </source>
</evidence>
<feature type="coiled-coil region" evidence="4">
    <location>
        <begin position="220"/>
        <end position="282"/>
    </location>
</feature>
<evidence type="ECO:0000256" key="2">
    <source>
        <dbReference type="ARBA" id="ARBA00023242"/>
    </source>
</evidence>
<dbReference type="GO" id="GO:0003677">
    <property type="term" value="F:DNA binding"/>
    <property type="evidence" value="ECO:0007669"/>
    <property type="project" value="UniProtKB-UniRule"/>
</dbReference>
<sequence length="341" mass="40317">MFLRVVFIRKIARLRTMMNNKNTWCMDKSGQNKEISTPNKDNKNYVERKTRRTYLRDKRAPKPPLSGYIRFLNDRRQQFSSQNPNLLFSEITKVLATEWNQMPAEKKQTYLSAAEQERLKYVEELEAYKKTDAYRNFQEFKSNRKKFDITIKKDQKLDKEKPSNTDKFKKDQEIKKENTSNDNKFKKYQELMKEKPSTSSDNSNTVNDIPIFTEEFLNFNKARDTELRNLRKKVTDQEQEVCVLDKHIENMQNVSIKLVANNEQLNAECSKYEQYLVKLRSRLLDAFANITFPDNTAQLTHENIDAYMVNYFTNQATGTDTGPSWITYFKKGLSNLDPSQC</sequence>
<name>A0A8R2NMY9_ACYPI</name>
<dbReference type="EnsemblMetazoa" id="XM_029487480.1">
    <property type="protein sequence ID" value="XP_029343340.1"/>
    <property type="gene ID" value="LOC100574946"/>
</dbReference>
<dbReference type="SMART" id="SM00398">
    <property type="entry name" value="HMG"/>
    <property type="match status" value="1"/>
</dbReference>
<feature type="region of interest" description="Disordered" evidence="5">
    <location>
        <begin position="158"/>
        <end position="183"/>
    </location>
</feature>
<dbReference type="GO" id="GO:0010468">
    <property type="term" value="P:regulation of gene expression"/>
    <property type="evidence" value="ECO:0007669"/>
    <property type="project" value="TreeGrafter"/>
</dbReference>
<dbReference type="InterPro" id="IPR036910">
    <property type="entry name" value="HMG_box_dom_sf"/>
</dbReference>
<dbReference type="PROSITE" id="PS50118">
    <property type="entry name" value="HMG_BOX_2"/>
    <property type="match status" value="1"/>
</dbReference>
<organism evidence="7 8">
    <name type="scientific">Acyrthosiphon pisum</name>
    <name type="common">Pea aphid</name>
    <dbReference type="NCBI Taxonomy" id="7029"/>
    <lineage>
        <taxon>Eukaryota</taxon>
        <taxon>Metazoa</taxon>
        <taxon>Ecdysozoa</taxon>
        <taxon>Arthropoda</taxon>
        <taxon>Hexapoda</taxon>
        <taxon>Insecta</taxon>
        <taxon>Pterygota</taxon>
        <taxon>Neoptera</taxon>
        <taxon>Paraneoptera</taxon>
        <taxon>Hemiptera</taxon>
        <taxon>Sternorrhyncha</taxon>
        <taxon>Aphidomorpha</taxon>
        <taxon>Aphidoidea</taxon>
        <taxon>Aphididae</taxon>
        <taxon>Macrosiphini</taxon>
        <taxon>Acyrthosiphon</taxon>
    </lineage>
</organism>
<keyword evidence="1 3" id="KW-0238">DNA-binding</keyword>
<dbReference type="GO" id="GO:0005634">
    <property type="term" value="C:nucleus"/>
    <property type="evidence" value="ECO:0007669"/>
    <property type="project" value="UniProtKB-UniRule"/>
</dbReference>
<dbReference type="RefSeq" id="XP_029343340.1">
    <property type="nucleotide sequence ID" value="XM_029487480.1"/>
</dbReference>
<dbReference type="PANTHER" id="PTHR46040:SF3">
    <property type="entry name" value="HIGH MOBILITY GROUP PROTEIN 2"/>
    <property type="match status" value="1"/>
</dbReference>